<keyword evidence="1" id="KW-0812">Transmembrane</keyword>
<reference evidence="2 3" key="1">
    <citation type="submission" date="2017-11" db="EMBL/GenBank/DDBJ databases">
        <title>Rhodohalobacter 15182 sp. nov., isolated from a salt lake.</title>
        <authorList>
            <person name="Han S."/>
        </authorList>
    </citation>
    <scope>NUCLEOTIDE SEQUENCE [LARGE SCALE GENOMIC DNA]</scope>
    <source>
        <strain evidence="2 3">15182</strain>
    </source>
</reference>
<dbReference type="Proteomes" id="UP000233398">
    <property type="component" value="Unassembled WGS sequence"/>
</dbReference>
<gene>
    <name evidence="2" type="ORF">CWD77_12210</name>
</gene>
<dbReference type="AlphaFoldDB" id="A0A2N0VGS7"/>
<keyword evidence="3" id="KW-1185">Reference proteome</keyword>
<evidence type="ECO:0000256" key="1">
    <source>
        <dbReference type="SAM" id="Phobius"/>
    </source>
</evidence>
<organism evidence="2 3">
    <name type="scientific">Rhodohalobacter barkolensis</name>
    <dbReference type="NCBI Taxonomy" id="2053187"/>
    <lineage>
        <taxon>Bacteria</taxon>
        <taxon>Pseudomonadati</taxon>
        <taxon>Balneolota</taxon>
        <taxon>Balneolia</taxon>
        <taxon>Balneolales</taxon>
        <taxon>Balneolaceae</taxon>
        <taxon>Rhodohalobacter</taxon>
    </lineage>
</organism>
<evidence type="ECO:0000313" key="2">
    <source>
        <dbReference type="EMBL" id="PKD43364.1"/>
    </source>
</evidence>
<evidence type="ECO:0000313" key="3">
    <source>
        <dbReference type="Proteomes" id="UP000233398"/>
    </source>
</evidence>
<keyword evidence="1" id="KW-1133">Transmembrane helix</keyword>
<dbReference type="EMBL" id="PISP01000003">
    <property type="protein sequence ID" value="PKD43364.1"/>
    <property type="molecule type" value="Genomic_DNA"/>
</dbReference>
<proteinExistence type="predicted"/>
<keyword evidence="1" id="KW-0472">Membrane</keyword>
<sequence length="86" mass="10114">MGLFLILLYAISWRDDQVQIIYQEIGFKSFSSSLLLIWESLKYLLDLALYGWWFWMVLVSLLLSLISTMIKFGFQKLSPNSNQNIT</sequence>
<protein>
    <submittedName>
        <fullName evidence="2">Uncharacterized protein</fullName>
    </submittedName>
</protein>
<feature type="transmembrane region" description="Helical" evidence="1">
    <location>
        <begin position="52"/>
        <end position="74"/>
    </location>
</feature>
<comment type="caution">
    <text evidence="2">The sequence shown here is derived from an EMBL/GenBank/DDBJ whole genome shotgun (WGS) entry which is preliminary data.</text>
</comment>
<accession>A0A2N0VGS7</accession>
<name>A0A2N0VGS7_9BACT</name>